<dbReference type="KEGG" id="vg:5132914"/>
<proteinExistence type="predicted"/>
<dbReference type="Proteomes" id="UP000000988">
    <property type="component" value="Segment"/>
</dbReference>
<organism evidence="1 2">
    <name type="scientific">Staphylococcus phage 2638A</name>
    <dbReference type="NCBI Taxonomy" id="320836"/>
    <lineage>
        <taxon>Viruses</taxon>
        <taxon>Duplodnaviria</taxon>
        <taxon>Heunggongvirae</taxon>
        <taxon>Uroviricota</taxon>
        <taxon>Caudoviricetes</taxon>
        <taxon>Fibralongavirus</taxon>
        <taxon>Fibralongavirus fv2638A</taxon>
    </lineage>
</organism>
<sequence>MKKSQIMKLKELNDSYYELVKEVADDLLKQSANYKIAFEEASKLMWNTHDNYFIENLNNEIHQRMELEAPSKRD</sequence>
<protein>
    <submittedName>
        <fullName evidence="1">ORF055</fullName>
    </submittedName>
</protein>
<dbReference type="GeneID" id="5132914"/>
<dbReference type="RefSeq" id="YP_239825.1">
    <property type="nucleotide sequence ID" value="NC_007051.1"/>
</dbReference>
<accession>Q4ZD51</accession>
<evidence type="ECO:0000313" key="1">
    <source>
        <dbReference type="EMBL" id="AAX91029.1"/>
    </source>
</evidence>
<evidence type="ECO:0000313" key="2">
    <source>
        <dbReference type="Proteomes" id="UP000000988"/>
    </source>
</evidence>
<dbReference type="EMBL" id="AY954954">
    <property type="protein sequence ID" value="AAX91029.1"/>
    <property type="molecule type" value="Genomic_DNA"/>
</dbReference>
<name>Q4ZD51_BP263</name>
<reference evidence="1 2" key="1">
    <citation type="journal article" date="2005" name="Proc. Natl. Acad. Sci. U.S.A.">
        <title>The complete genomes and proteomes of 27 Staphylococcus aureus bacteriophages.</title>
        <authorList>
            <person name="Kwan T."/>
            <person name="Liu J."/>
            <person name="Dubow M."/>
            <person name="Gros P."/>
            <person name="Pelletier J."/>
        </authorList>
    </citation>
    <scope>NUCLEOTIDE SEQUENCE</scope>
</reference>
<keyword evidence="2" id="KW-1185">Reference proteome</keyword>
<organismHost>
    <name type="scientific">Staphylococcus aureus</name>
    <dbReference type="NCBI Taxonomy" id="1280"/>
</organismHost>